<evidence type="ECO:0000313" key="6">
    <source>
        <dbReference type="Proteomes" id="UP000583101"/>
    </source>
</evidence>
<dbReference type="InterPro" id="IPR035234">
    <property type="entry name" value="IgGFc-bd_N"/>
</dbReference>
<dbReference type="PANTHER" id="PTHR46534">
    <property type="entry name" value="IGGFC_BINDING DOMAIN-CONTAINING PROTEIN"/>
    <property type="match status" value="1"/>
</dbReference>
<proteinExistence type="predicted"/>
<organism evidence="4 5">
    <name type="scientific">Mucilaginibacter phyllosphaerae</name>
    <dbReference type="NCBI Taxonomy" id="1812349"/>
    <lineage>
        <taxon>Bacteria</taxon>
        <taxon>Pseudomonadati</taxon>
        <taxon>Bacteroidota</taxon>
        <taxon>Sphingobacteriia</taxon>
        <taxon>Sphingobacteriales</taxon>
        <taxon>Sphingobacteriaceae</taxon>
        <taxon>Mucilaginibacter</taxon>
    </lineage>
</organism>
<dbReference type="InterPro" id="IPR026341">
    <property type="entry name" value="T9SS_type_B"/>
</dbReference>
<dbReference type="Pfam" id="PF17517">
    <property type="entry name" value="IgGFc_binding"/>
    <property type="match status" value="1"/>
</dbReference>
<dbReference type="Proteomes" id="UP000583101">
    <property type="component" value="Unassembled WGS sequence"/>
</dbReference>
<dbReference type="RefSeq" id="WP_134336987.1">
    <property type="nucleotide sequence ID" value="NZ_BMCZ01000002.1"/>
</dbReference>
<evidence type="ECO:0000259" key="2">
    <source>
        <dbReference type="Pfam" id="PF17517"/>
    </source>
</evidence>
<dbReference type="AlphaFoldDB" id="A0A4Y8AC83"/>
<accession>A0A4Y8AC83</accession>
<keyword evidence="6" id="KW-1185">Reference proteome</keyword>
<feature type="domain" description="IgGFc-binding protein N-terminal" evidence="2">
    <location>
        <begin position="127"/>
        <end position="436"/>
    </location>
</feature>
<feature type="chain" id="PRO_5044616429" evidence="1">
    <location>
        <begin position="25"/>
        <end position="908"/>
    </location>
</feature>
<evidence type="ECO:0000313" key="4">
    <source>
        <dbReference type="EMBL" id="TEW66123.1"/>
    </source>
</evidence>
<evidence type="ECO:0000313" key="5">
    <source>
        <dbReference type="Proteomes" id="UP000297248"/>
    </source>
</evidence>
<keyword evidence="1" id="KW-0732">Signal</keyword>
<evidence type="ECO:0000256" key="1">
    <source>
        <dbReference type="SAM" id="SignalP"/>
    </source>
</evidence>
<comment type="caution">
    <text evidence="4">The sequence shown here is derived from an EMBL/GenBank/DDBJ whole genome shotgun (WGS) entry which is preliminary data.</text>
</comment>
<dbReference type="EMBL" id="JACIEG010000003">
    <property type="protein sequence ID" value="MBB3969057.1"/>
    <property type="molecule type" value="Genomic_DNA"/>
</dbReference>
<reference evidence="4" key="2">
    <citation type="submission" date="2019-03" db="EMBL/GenBank/DDBJ databases">
        <authorList>
            <person name="Yan Y.-Q."/>
            <person name="Du Z.-J."/>
        </authorList>
    </citation>
    <scope>NUCLEOTIDE SEQUENCE</scope>
    <source>
        <strain evidence="4">PP-F2FG21</strain>
    </source>
</reference>
<name>A0A4Y8AC83_9SPHI</name>
<evidence type="ECO:0000313" key="3">
    <source>
        <dbReference type="EMBL" id="MBB3969057.1"/>
    </source>
</evidence>
<gene>
    <name evidence="4" type="ORF">E2R65_13485</name>
    <name evidence="3" type="ORF">GGR35_001660</name>
</gene>
<sequence length="908" mass="99495">MNKVKVFVSVISIFLVCCSYFGFAQGNSSNQGKEFWTAYMSHVEDNRESTMILYITGDENTTGKVEIADESAADILFTVTARQVTQVKVSRAAYLRDAGQYLKGLHITAAKNIAVYAHIYSQSVSGATLLLPVAVLGKNYYSINFTQQSNAQKPTYSVFMVVATEDNTIVEITPSQNLTGDHPAGEPFQITLRKGEVYQGMSANDLTNTQIKSISTADGVCKKIAVFSGSTKIAIGCYSPEADQFTSDNLFQQVYPTSSWGKNYLTVPLKNRNYDIFRIFVSDLDTKITINGNILPQSSILNNHVYQFTSSQVNSITADKPIQVVQYAVSQGKTLNSACVFDDDDLGDPEMIYLNPLEQTLNHVTLYSPSANAITNNYINVVIKADKAATFKLDGVPYTGFVVMQNGSGYAYAQIAVNSGTHYISADDGFTAIAYGFGPNESYGYLAGTNLKNLNEYITITNPATNTSQLNGCSGIPYKLQLVLSYQINQIKWNFNDGSPIQILNNPVGVPVQKDGKTLYRYDYPEDKLYTQGSYNYTATVFNPVADECGSTKDIDFNFTITDFPKTEFELGGNLCSANQITLHDKTSAPPGSVGKIKIWWDFANNPDNFEVFNSSTIAADNNYYHTYPYSPASASYTVKMIVYTGEDELCDNGYEKTVIIQGSPMVSVNTINDICQDAAPVQLVADNKGFAGTGSYSGTGINAMGLFNPAVSGPGTFTITYHFIATNGCDAFTNFDITVNPLPIIDAGKDLILLEGESLILPAKAIGDNLTYQWEPVKGLDNPDVLNPVTTTTEDTYYKLTITTAFGCVAQDELFIKVLKKPVIVNAFTPNGDGINDTWTIKYLETYPGNTVDVFNRQGEKVYSSVGYAEPWDGRYRGSILPTGTYYYIINPKNGRKVIAGNVTIIK</sequence>
<dbReference type="OrthoDB" id="7794186at2"/>
<dbReference type="EMBL" id="SNQG01000004">
    <property type="protein sequence ID" value="TEW66123.1"/>
    <property type="molecule type" value="Genomic_DNA"/>
</dbReference>
<dbReference type="NCBIfam" id="TIGR04131">
    <property type="entry name" value="Bac_Flav_CTERM"/>
    <property type="match status" value="1"/>
</dbReference>
<feature type="signal peptide" evidence="1">
    <location>
        <begin position="1"/>
        <end position="24"/>
    </location>
</feature>
<dbReference type="Pfam" id="PF13585">
    <property type="entry name" value="CHU_C"/>
    <property type="match status" value="1"/>
</dbReference>
<dbReference type="PANTHER" id="PTHR46534:SF1">
    <property type="entry name" value="IGGFC-BINDING PROTEIN N-TERMINAL DOMAIN-CONTAINING PROTEIN"/>
    <property type="match status" value="1"/>
</dbReference>
<dbReference type="Proteomes" id="UP000297248">
    <property type="component" value="Unassembled WGS sequence"/>
</dbReference>
<protein>
    <submittedName>
        <fullName evidence="4">Gliding motility-associated C-terminal domain-containing protein</fullName>
    </submittedName>
    <submittedName>
        <fullName evidence="3">Gliding motility-associated-like protein</fullName>
    </submittedName>
</protein>
<reference evidence="3 6" key="3">
    <citation type="submission" date="2020-08" db="EMBL/GenBank/DDBJ databases">
        <title>Genomic Encyclopedia of Type Strains, Phase IV (KMG-IV): sequencing the most valuable type-strain genomes for metagenomic binning, comparative biology and taxonomic classification.</title>
        <authorList>
            <person name="Goeker M."/>
        </authorList>
    </citation>
    <scope>NUCLEOTIDE SEQUENCE [LARGE SCALE GENOMIC DNA]</scope>
    <source>
        <strain evidence="3 6">DSM 100995</strain>
    </source>
</reference>
<reference evidence="4 5" key="1">
    <citation type="journal article" date="2016" name="Int. J. Syst. Evol. Microbiol.">
        <title>Proposal of Mucilaginibacter phyllosphaerae sp. nov. isolated from the phyllosphere of Galium album.</title>
        <authorList>
            <person name="Aydogan E.L."/>
            <person name="Busse H.J."/>
            <person name="Moser G."/>
            <person name="Muller C."/>
            <person name="Kampfer P."/>
            <person name="Glaeser S.P."/>
        </authorList>
    </citation>
    <scope>NUCLEOTIDE SEQUENCE [LARGE SCALE GENOMIC DNA]</scope>
    <source>
        <strain evidence="4 5">PP-F2FG21</strain>
    </source>
</reference>